<dbReference type="Gene3D" id="2.60.40.10">
    <property type="entry name" value="Immunoglobulins"/>
    <property type="match status" value="1"/>
</dbReference>
<keyword evidence="3" id="KW-0812">Transmembrane</keyword>
<dbReference type="PANTHER" id="PTHR11481">
    <property type="entry name" value="IMMUNOGLOBULIN FC RECEPTOR"/>
    <property type="match status" value="1"/>
</dbReference>
<dbReference type="PROSITE" id="PS50835">
    <property type="entry name" value="IG_LIKE"/>
    <property type="match status" value="1"/>
</dbReference>
<evidence type="ECO:0000313" key="6">
    <source>
        <dbReference type="Proteomes" id="UP001444071"/>
    </source>
</evidence>
<dbReference type="InterPro" id="IPR003599">
    <property type="entry name" value="Ig_sub"/>
</dbReference>
<evidence type="ECO:0000256" key="3">
    <source>
        <dbReference type="SAM" id="Phobius"/>
    </source>
</evidence>
<dbReference type="Pfam" id="PF13927">
    <property type="entry name" value="Ig_3"/>
    <property type="match status" value="1"/>
</dbReference>
<reference evidence="5 6" key="1">
    <citation type="submission" date="2021-06" db="EMBL/GenBank/DDBJ databases">
        <authorList>
            <person name="Palmer J.M."/>
        </authorList>
    </citation>
    <scope>NUCLEOTIDE SEQUENCE [LARGE SCALE GENOMIC DNA]</scope>
    <source>
        <strain evidence="5 6">XR_2019</strain>
        <tissue evidence="5">Muscle</tissue>
    </source>
</reference>
<keyword evidence="6" id="KW-1185">Reference proteome</keyword>
<keyword evidence="2" id="KW-1015">Disulfide bond</keyword>
<proteinExistence type="predicted"/>
<dbReference type="PANTHER" id="PTHR11481:SF64">
    <property type="entry name" value="FC RECEPTOR-LIKE PROTEIN 4"/>
    <property type="match status" value="1"/>
</dbReference>
<evidence type="ECO:0000259" key="4">
    <source>
        <dbReference type="PROSITE" id="PS50835"/>
    </source>
</evidence>
<dbReference type="InterPro" id="IPR050488">
    <property type="entry name" value="Ig_Fc_receptor"/>
</dbReference>
<keyword evidence="3" id="KW-1133">Transmembrane helix</keyword>
<dbReference type="InterPro" id="IPR013783">
    <property type="entry name" value="Ig-like_fold"/>
</dbReference>
<dbReference type="InterPro" id="IPR007110">
    <property type="entry name" value="Ig-like_dom"/>
</dbReference>
<sequence length="161" mass="17545">SGSGEFSNAVNITGHYGDLLLVSPVHPVTEGATFTLSCRLRGENTLSNVIFYHNDKMVQNDSRGELKISAVSQSDEGFYKCEHSGKVSPQSWMAVQAGLSHERSSFPVLLVVGLVCGVVIVILMVLCCCRKSKDSGCLRSVRLFSFPLIDIHIFTTLCFSV</sequence>
<dbReference type="Proteomes" id="UP001444071">
    <property type="component" value="Unassembled WGS sequence"/>
</dbReference>
<keyword evidence="1" id="KW-0732">Signal</keyword>
<dbReference type="SMART" id="SM00408">
    <property type="entry name" value="IGc2"/>
    <property type="match status" value="1"/>
</dbReference>
<dbReference type="EMBL" id="JAHRIM010020860">
    <property type="protein sequence ID" value="MEQ2262780.1"/>
    <property type="molecule type" value="Genomic_DNA"/>
</dbReference>
<keyword evidence="3" id="KW-0472">Membrane</keyword>
<feature type="domain" description="Ig-like" evidence="4">
    <location>
        <begin position="28"/>
        <end position="100"/>
    </location>
</feature>
<feature type="non-terminal residue" evidence="5">
    <location>
        <position position="1"/>
    </location>
</feature>
<comment type="caution">
    <text evidence="5">The sequence shown here is derived from an EMBL/GenBank/DDBJ whole genome shotgun (WGS) entry which is preliminary data.</text>
</comment>
<accession>A0ABV0VZV4</accession>
<protein>
    <recommendedName>
        <fullName evidence="4">Ig-like domain-containing protein</fullName>
    </recommendedName>
</protein>
<evidence type="ECO:0000313" key="5">
    <source>
        <dbReference type="EMBL" id="MEQ2262780.1"/>
    </source>
</evidence>
<dbReference type="SMART" id="SM00409">
    <property type="entry name" value="IG"/>
    <property type="match status" value="1"/>
</dbReference>
<organism evidence="5 6">
    <name type="scientific">Xenotaenia resolanae</name>
    <dbReference type="NCBI Taxonomy" id="208358"/>
    <lineage>
        <taxon>Eukaryota</taxon>
        <taxon>Metazoa</taxon>
        <taxon>Chordata</taxon>
        <taxon>Craniata</taxon>
        <taxon>Vertebrata</taxon>
        <taxon>Euteleostomi</taxon>
        <taxon>Actinopterygii</taxon>
        <taxon>Neopterygii</taxon>
        <taxon>Teleostei</taxon>
        <taxon>Neoteleostei</taxon>
        <taxon>Acanthomorphata</taxon>
        <taxon>Ovalentaria</taxon>
        <taxon>Atherinomorphae</taxon>
        <taxon>Cyprinodontiformes</taxon>
        <taxon>Goodeidae</taxon>
        <taxon>Xenotaenia</taxon>
    </lineage>
</organism>
<dbReference type="InterPro" id="IPR036179">
    <property type="entry name" value="Ig-like_dom_sf"/>
</dbReference>
<feature type="transmembrane region" description="Helical" evidence="3">
    <location>
        <begin position="108"/>
        <end position="129"/>
    </location>
</feature>
<dbReference type="InterPro" id="IPR003598">
    <property type="entry name" value="Ig_sub2"/>
</dbReference>
<evidence type="ECO:0000256" key="2">
    <source>
        <dbReference type="ARBA" id="ARBA00023157"/>
    </source>
</evidence>
<evidence type="ECO:0000256" key="1">
    <source>
        <dbReference type="ARBA" id="ARBA00022729"/>
    </source>
</evidence>
<dbReference type="SUPFAM" id="SSF48726">
    <property type="entry name" value="Immunoglobulin"/>
    <property type="match status" value="1"/>
</dbReference>
<name>A0ABV0VZV4_9TELE</name>
<gene>
    <name evidence="5" type="ORF">XENORESO_020834</name>
</gene>